<proteinExistence type="predicted"/>
<feature type="domain" description="Retrotransposon gag" evidence="1">
    <location>
        <begin position="6"/>
        <end position="77"/>
    </location>
</feature>
<dbReference type="Proteomes" id="UP001604336">
    <property type="component" value="Unassembled WGS sequence"/>
</dbReference>
<evidence type="ECO:0000313" key="3">
    <source>
        <dbReference type="EMBL" id="KAL2542366.1"/>
    </source>
</evidence>
<dbReference type="EMBL" id="JBFOLK010000001">
    <property type="protein sequence ID" value="KAL2542366.1"/>
    <property type="molecule type" value="Genomic_DNA"/>
</dbReference>
<organism evidence="3 4">
    <name type="scientific">Abeliophyllum distichum</name>
    <dbReference type="NCBI Taxonomy" id="126358"/>
    <lineage>
        <taxon>Eukaryota</taxon>
        <taxon>Viridiplantae</taxon>
        <taxon>Streptophyta</taxon>
        <taxon>Embryophyta</taxon>
        <taxon>Tracheophyta</taxon>
        <taxon>Spermatophyta</taxon>
        <taxon>Magnoliopsida</taxon>
        <taxon>eudicotyledons</taxon>
        <taxon>Gunneridae</taxon>
        <taxon>Pentapetalae</taxon>
        <taxon>asterids</taxon>
        <taxon>lamiids</taxon>
        <taxon>Lamiales</taxon>
        <taxon>Oleaceae</taxon>
        <taxon>Forsythieae</taxon>
        <taxon>Abeliophyllum</taxon>
    </lineage>
</organism>
<sequence>MGETTDMTWEKFTEIFRNKYFSTSTRNQKLNEFIQLRQGSMNVSKYIRKFEELSRFAAHMVGTNGLKVDCFLEGLRPELNRDVLMSRIQNMSFPEVTDKALLAEQAKVKIVRA</sequence>
<gene>
    <name evidence="2" type="ORF">Adt_03341</name>
    <name evidence="3" type="ORF">Adt_03344</name>
</gene>
<dbReference type="EMBL" id="JBFOLK010000001">
    <property type="protein sequence ID" value="KAL2542363.1"/>
    <property type="molecule type" value="Genomic_DNA"/>
</dbReference>
<evidence type="ECO:0000313" key="2">
    <source>
        <dbReference type="EMBL" id="KAL2542363.1"/>
    </source>
</evidence>
<name>A0ABD1VYD1_9LAMI</name>
<evidence type="ECO:0000313" key="4">
    <source>
        <dbReference type="Proteomes" id="UP001604336"/>
    </source>
</evidence>
<comment type="caution">
    <text evidence="3">The sequence shown here is derived from an EMBL/GenBank/DDBJ whole genome shotgun (WGS) entry which is preliminary data.</text>
</comment>
<dbReference type="AlphaFoldDB" id="A0ABD1VYD1"/>
<dbReference type="InterPro" id="IPR005162">
    <property type="entry name" value="Retrotrans_gag_dom"/>
</dbReference>
<reference evidence="3" key="2">
    <citation type="submission" date="2024-07" db="EMBL/GenBank/DDBJ databases">
        <title>Two chromosome-level genome assemblies of Korean endemic species Abeliophyllum distichum and Forsythia ovata (Oleaceae).</title>
        <authorList>
            <person name="Mun J.H."/>
        </authorList>
    </citation>
    <scope>NUCLEOTIDE SEQUENCE</scope>
    <source>
        <strain evidence="3">KNKB198505000391</strain>
        <tissue evidence="3">Leaf</tissue>
    </source>
</reference>
<reference evidence="4" key="1">
    <citation type="submission" date="2024-07" db="EMBL/GenBank/DDBJ databases">
        <title>Two chromosome-level genome assemblies of Korean endemic species Abeliophyllum distichum and Forsythia ovata (Oleaceae).</title>
        <authorList>
            <person name="Jang H."/>
        </authorList>
    </citation>
    <scope>NUCLEOTIDE SEQUENCE [LARGE SCALE GENOMIC DNA]</scope>
</reference>
<evidence type="ECO:0000259" key="1">
    <source>
        <dbReference type="Pfam" id="PF03732"/>
    </source>
</evidence>
<protein>
    <recommendedName>
        <fullName evidence="1">Retrotransposon gag domain-containing protein</fullName>
    </recommendedName>
</protein>
<accession>A0ABD1VYD1</accession>
<keyword evidence="4" id="KW-1185">Reference proteome</keyword>
<dbReference type="Pfam" id="PF03732">
    <property type="entry name" value="Retrotrans_gag"/>
    <property type="match status" value="1"/>
</dbReference>